<name>A0A1J8NFE7_9COXI</name>
<comment type="subunit">
    <text evidence="7">Part of the 30S ribosomal subunit. Contacts protein S5. The interaction surface between S4 and S5 is involved in control of translational fidelity.</text>
</comment>
<evidence type="ECO:0000313" key="11">
    <source>
        <dbReference type="EMBL" id="OIZ94057.1"/>
    </source>
</evidence>
<evidence type="ECO:0000256" key="3">
    <source>
        <dbReference type="ARBA" id="ARBA00022884"/>
    </source>
</evidence>
<dbReference type="NCBIfam" id="TIGR01017">
    <property type="entry name" value="rpsD_bact"/>
    <property type="match status" value="1"/>
</dbReference>
<reference evidence="11 12" key="1">
    <citation type="submission" date="2016-03" db="EMBL/GenBank/DDBJ databases">
        <title>Comparative genomics of Rickettsiella.</title>
        <authorList>
            <person name="Chandler C."/>
            <person name="Wang Y."/>
        </authorList>
    </citation>
    <scope>NUCLEOTIDE SEQUENCE [LARGE SCALE GENOMIC DNA]</scope>
    <source>
        <strain evidence="11 12">RCFS May 2013</strain>
    </source>
</reference>
<dbReference type="InterPro" id="IPR001912">
    <property type="entry name" value="Ribosomal_uS4_N"/>
</dbReference>
<evidence type="ECO:0000256" key="7">
    <source>
        <dbReference type="HAMAP-Rule" id="MF_01306"/>
    </source>
</evidence>
<dbReference type="GO" id="GO:0019843">
    <property type="term" value="F:rRNA binding"/>
    <property type="evidence" value="ECO:0007669"/>
    <property type="project" value="UniProtKB-UniRule"/>
</dbReference>
<evidence type="ECO:0000256" key="5">
    <source>
        <dbReference type="ARBA" id="ARBA00023274"/>
    </source>
</evidence>
<keyword evidence="4 7" id="KW-0689">Ribosomal protein</keyword>
<dbReference type="GO" id="GO:0003735">
    <property type="term" value="F:structural constituent of ribosome"/>
    <property type="evidence" value="ECO:0007669"/>
    <property type="project" value="InterPro"/>
</dbReference>
<dbReference type="SUPFAM" id="SSF55174">
    <property type="entry name" value="Alpha-L RNA-binding motif"/>
    <property type="match status" value="1"/>
</dbReference>
<dbReference type="InterPro" id="IPR036986">
    <property type="entry name" value="S4_RNA-bd_sf"/>
</dbReference>
<dbReference type="PROSITE" id="PS00632">
    <property type="entry name" value="RIBOSOMAL_S4"/>
    <property type="match status" value="1"/>
</dbReference>
<dbReference type="PANTHER" id="PTHR11831:SF4">
    <property type="entry name" value="SMALL RIBOSOMAL SUBUNIT PROTEIN US4M"/>
    <property type="match status" value="1"/>
</dbReference>
<dbReference type="HAMAP" id="MF_01306_B">
    <property type="entry name" value="Ribosomal_uS4_B"/>
    <property type="match status" value="1"/>
</dbReference>
<evidence type="ECO:0000256" key="8">
    <source>
        <dbReference type="RuleBase" id="RU003699"/>
    </source>
</evidence>
<dbReference type="STRING" id="1225476.A1D18_04095"/>
<keyword evidence="5 7" id="KW-0687">Ribonucleoprotein</keyword>
<dbReference type="InterPro" id="IPR018079">
    <property type="entry name" value="Ribosomal_uS4_CS"/>
</dbReference>
<dbReference type="InterPro" id="IPR022801">
    <property type="entry name" value="Ribosomal_uS4"/>
</dbReference>
<dbReference type="Gene3D" id="3.10.290.10">
    <property type="entry name" value="RNA-binding S4 domain"/>
    <property type="match status" value="1"/>
</dbReference>
<dbReference type="CDD" id="cd00165">
    <property type="entry name" value="S4"/>
    <property type="match status" value="1"/>
</dbReference>
<comment type="function">
    <text evidence="7">With S5 and S12 plays an important role in translational accuracy.</text>
</comment>
<dbReference type="Gene3D" id="1.10.1050.10">
    <property type="entry name" value="Ribosomal Protein S4 Delta 41, Chain A, domain 1"/>
    <property type="match status" value="1"/>
</dbReference>
<evidence type="ECO:0000256" key="6">
    <source>
        <dbReference type="ARBA" id="ARBA00035254"/>
    </source>
</evidence>
<dbReference type="GO" id="GO:0015935">
    <property type="term" value="C:small ribosomal subunit"/>
    <property type="evidence" value="ECO:0007669"/>
    <property type="project" value="InterPro"/>
</dbReference>
<evidence type="ECO:0000313" key="12">
    <source>
        <dbReference type="Proteomes" id="UP000183924"/>
    </source>
</evidence>
<dbReference type="NCBIfam" id="NF003717">
    <property type="entry name" value="PRK05327.1"/>
    <property type="match status" value="1"/>
</dbReference>
<protein>
    <recommendedName>
        <fullName evidence="6 7">Small ribosomal subunit protein uS4</fullName>
    </recommendedName>
</protein>
<dbReference type="SMART" id="SM00363">
    <property type="entry name" value="S4"/>
    <property type="match status" value="1"/>
</dbReference>
<evidence type="ECO:0000259" key="9">
    <source>
        <dbReference type="SMART" id="SM00363"/>
    </source>
</evidence>
<keyword evidence="2 7" id="KW-0699">rRNA-binding</keyword>
<keyword evidence="12" id="KW-1185">Reference proteome</keyword>
<dbReference type="PANTHER" id="PTHR11831">
    <property type="entry name" value="30S 40S RIBOSOMAL PROTEIN"/>
    <property type="match status" value="1"/>
</dbReference>
<dbReference type="GO" id="GO:0006412">
    <property type="term" value="P:translation"/>
    <property type="evidence" value="ECO:0007669"/>
    <property type="project" value="UniProtKB-UniRule"/>
</dbReference>
<comment type="function">
    <text evidence="7">One of the primary rRNA binding proteins, it binds directly to 16S rRNA where it nucleates assembly of the body of the 30S subunit.</text>
</comment>
<proteinExistence type="inferred from homology"/>
<dbReference type="Pfam" id="PF01479">
    <property type="entry name" value="S4"/>
    <property type="match status" value="1"/>
</dbReference>
<dbReference type="PROSITE" id="PS50889">
    <property type="entry name" value="S4"/>
    <property type="match status" value="1"/>
</dbReference>
<sequence length="206" mass="23389">MARYRGPTCKLARRLGTDLQLKSGIRALDSKCKLATPPGMHGAKRGRLSEFGVLFRQKQLIRRTYGILEKQFRLYYAKASKRKGITGENLLKLLECRLDNVVYRMGFASTRAEARQLVSHRSVKVNGNIVNIPSYQVEAGDVIELKEKSKAQTRIQAALELAKQKPQPAWIDVDSTKLQGIVKLIPERSELPLEFNENLVVEYYSK</sequence>
<accession>A0A1J8NFE7</accession>
<evidence type="ECO:0000256" key="4">
    <source>
        <dbReference type="ARBA" id="ARBA00022980"/>
    </source>
</evidence>
<dbReference type="FunFam" id="3.10.290.10:FF:000001">
    <property type="entry name" value="30S ribosomal protein S4"/>
    <property type="match status" value="1"/>
</dbReference>
<evidence type="ECO:0000259" key="10">
    <source>
        <dbReference type="SMART" id="SM01390"/>
    </source>
</evidence>
<evidence type="ECO:0000256" key="2">
    <source>
        <dbReference type="ARBA" id="ARBA00022730"/>
    </source>
</evidence>
<gene>
    <name evidence="7" type="primary">rpsD</name>
    <name evidence="11" type="ORF">A1D18_04095</name>
</gene>
<evidence type="ECO:0000256" key="1">
    <source>
        <dbReference type="ARBA" id="ARBA00007465"/>
    </source>
</evidence>
<dbReference type="GO" id="GO:0042274">
    <property type="term" value="P:ribosomal small subunit biogenesis"/>
    <property type="evidence" value="ECO:0007669"/>
    <property type="project" value="TreeGrafter"/>
</dbReference>
<dbReference type="EMBL" id="LUKY01000033">
    <property type="protein sequence ID" value="OIZ94057.1"/>
    <property type="molecule type" value="Genomic_DNA"/>
</dbReference>
<feature type="domain" description="Small ribosomal subunit protein uS4 N-terminal" evidence="10">
    <location>
        <begin position="3"/>
        <end position="95"/>
    </location>
</feature>
<comment type="caution">
    <text evidence="11">The sequence shown here is derived from an EMBL/GenBank/DDBJ whole genome shotgun (WGS) entry which is preliminary data.</text>
</comment>
<dbReference type="Pfam" id="PF00163">
    <property type="entry name" value="Ribosomal_S4"/>
    <property type="match status" value="1"/>
</dbReference>
<organism evidence="11 12">
    <name type="scientific">Candidatus Rickettsiella isopodorum</name>
    <dbReference type="NCBI Taxonomy" id="1225476"/>
    <lineage>
        <taxon>Bacteria</taxon>
        <taxon>Pseudomonadati</taxon>
        <taxon>Pseudomonadota</taxon>
        <taxon>Gammaproteobacteria</taxon>
        <taxon>Legionellales</taxon>
        <taxon>Coxiellaceae</taxon>
        <taxon>Rickettsiella</taxon>
    </lineage>
</organism>
<dbReference type="RefSeq" id="WP_071662556.1">
    <property type="nucleotide sequence ID" value="NZ_LUKY01000033.1"/>
</dbReference>
<dbReference type="OrthoDB" id="9803672at2"/>
<dbReference type="SMART" id="SM01390">
    <property type="entry name" value="Ribosomal_S4"/>
    <property type="match status" value="1"/>
</dbReference>
<keyword evidence="3 7" id="KW-0694">RNA-binding</keyword>
<dbReference type="InterPro" id="IPR002942">
    <property type="entry name" value="S4_RNA-bd"/>
</dbReference>
<comment type="similarity">
    <text evidence="1 7 8">Belongs to the universal ribosomal protein uS4 family.</text>
</comment>
<dbReference type="Proteomes" id="UP000183924">
    <property type="component" value="Unassembled WGS sequence"/>
</dbReference>
<dbReference type="InterPro" id="IPR005709">
    <property type="entry name" value="Ribosomal_uS4_bac-type"/>
</dbReference>
<dbReference type="AlphaFoldDB" id="A0A1J8NFE7"/>
<feature type="domain" description="RNA-binding S4" evidence="9">
    <location>
        <begin position="96"/>
        <end position="160"/>
    </location>
</feature>